<proteinExistence type="predicted"/>
<dbReference type="EMBL" id="JAIXMP010000014">
    <property type="protein sequence ID" value="KAI9262301.1"/>
    <property type="molecule type" value="Genomic_DNA"/>
</dbReference>
<gene>
    <name evidence="2" type="ORF">BDA99DRAFT_510822</name>
</gene>
<keyword evidence="3" id="KW-1185">Reference proteome</keyword>
<evidence type="ECO:0000256" key="1">
    <source>
        <dbReference type="SAM" id="SignalP"/>
    </source>
</evidence>
<name>A0AAD5KA50_9FUNG</name>
<dbReference type="AlphaFoldDB" id="A0AAD5KA50"/>
<keyword evidence="1" id="KW-0732">Signal</keyword>
<feature type="signal peptide" evidence="1">
    <location>
        <begin position="1"/>
        <end position="26"/>
    </location>
</feature>
<evidence type="ECO:0000313" key="2">
    <source>
        <dbReference type="EMBL" id="KAI9262301.1"/>
    </source>
</evidence>
<comment type="caution">
    <text evidence="2">The sequence shown here is derived from an EMBL/GenBank/DDBJ whole genome shotgun (WGS) entry which is preliminary data.</text>
</comment>
<reference evidence="2" key="1">
    <citation type="journal article" date="2022" name="IScience">
        <title>Evolution of zygomycete secretomes and the origins of terrestrial fungal ecologies.</title>
        <authorList>
            <person name="Chang Y."/>
            <person name="Wang Y."/>
            <person name="Mondo S."/>
            <person name="Ahrendt S."/>
            <person name="Andreopoulos W."/>
            <person name="Barry K."/>
            <person name="Beard J."/>
            <person name="Benny G.L."/>
            <person name="Blankenship S."/>
            <person name="Bonito G."/>
            <person name="Cuomo C."/>
            <person name="Desiro A."/>
            <person name="Gervers K.A."/>
            <person name="Hundley H."/>
            <person name="Kuo A."/>
            <person name="LaButti K."/>
            <person name="Lang B.F."/>
            <person name="Lipzen A."/>
            <person name="O'Donnell K."/>
            <person name="Pangilinan J."/>
            <person name="Reynolds N."/>
            <person name="Sandor L."/>
            <person name="Smith M.E."/>
            <person name="Tsang A."/>
            <person name="Grigoriev I.V."/>
            <person name="Stajich J.E."/>
            <person name="Spatafora J.W."/>
        </authorList>
    </citation>
    <scope>NUCLEOTIDE SEQUENCE</scope>
    <source>
        <strain evidence="2">RSA 2281</strain>
    </source>
</reference>
<sequence>MVMRTIVALLLACLVVLCSFTTTVTAGYSSSLSSNNNLEEDYHHDALVHTSIKRRPRHFRMDIYSRPNHKGTVQHVGTSNGATTPCWNLDSKHVGSFEVNDPMVKISFYRSGDCRGAPTQVFRGSLDQRKHNNVLLRARSVSVKKLRPILLSEQTISSSRTTIS</sequence>
<dbReference type="Proteomes" id="UP001209540">
    <property type="component" value="Unassembled WGS sequence"/>
</dbReference>
<organism evidence="2 3">
    <name type="scientific">Phascolomyces articulosus</name>
    <dbReference type="NCBI Taxonomy" id="60185"/>
    <lineage>
        <taxon>Eukaryota</taxon>
        <taxon>Fungi</taxon>
        <taxon>Fungi incertae sedis</taxon>
        <taxon>Mucoromycota</taxon>
        <taxon>Mucoromycotina</taxon>
        <taxon>Mucoromycetes</taxon>
        <taxon>Mucorales</taxon>
        <taxon>Lichtheimiaceae</taxon>
        <taxon>Phascolomyces</taxon>
    </lineage>
</organism>
<accession>A0AAD5KA50</accession>
<evidence type="ECO:0000313" key="3">
    <source>
        <dbReference type="Proteomes" id="UP001209540"/>
    </source>
</evidence>
<reference evidence="2" key="2">
    <citation type="submission" date="2023-02" db="EMBL/GenBank/DDBJ databases">
        <authorList>
            <consortium name="DOE Joint Genome Institute"/>
            <person name="Mondo S.J."/>
            <person name="Chang Y."/>
            <person name="Wang Y."/>
            <person name="Ahrendt S."/>
            <person name="Andreopoulos W."/>
            <person name="Barry K."/>
            <person name="Beard J."/>
            <person name="Benny G.L."/>
            <person name="Blankenship S."/>
            <person name="Bonito G."/>
            <person name="Cuomo C."/>
            <person name="Desiro A."/>
            <person name="Gervers K.A."/>
            <person name="Hundley H."/>
            <person name="Kuo A."/>
            <person name="LaButti K."/>
            <person name="Lang B.F."/>
            <person name="Lipzen A."/>
            <person name="O'Donnell K."/>
            <person name="Pangilinan J."/>
            <person name="Reynolds N."/>
            <person name="Sandor L."/>
            <person name="Smith M.W."/>
            <person name="Tsang A."/>
            <person name="Grigoriev I.V."/>
            <person name="Stajich J.E."/>
            <person name="Spatafora J.W."/>
        </authorList>
    </citation>
    <scope>NUCLEOTIDE SEQUENCE</scope>
    <source>
        <strain evidence="2">RSA 2281</strain>
    </source>
</reference>
<protein>
    <submittedName>
        <fullName evidence="2">Uncharacterized protein</fullName>
    </submittedName>
</protein>
<feature type="chain" id="PRO_5042085893" evidence="1">
    <location>
        <begin position="27"/>
        <end position="164"/>
    </location>
</feature>